<dbReference type="Gene3D" id="3.30.450.40">
    <property type="match status" value="1"/>
</dbReference>
<dbReference type="Pfam" id="PF13487">
    <property type="entry name" value="HD_5"/>
    <property type="match status" value="1"/>
</dbReference>
<dbReference type="InterPro" id="IPR029016">
    <property type="entry name" value="GAF-like_dom_sf"/>
</dbReference>
<feature type="transmembrane region" description="Helical" evidence="1">
    <location>
        <begin position="44"/>
        <end position="64"/>
    </location>
</feature>
<gene>
    <name evidence="3" type="ORF">COZ71_09485</name>
</gene>
<dbReference type="SUPFAM" id="SSF55781">
    <property type="entry name" value="GAF domain-like"/>
    <property type="match status" value="1"/>
</dbReference>
<dbReference type="Proteomes" id="UP000229297">
    <property type="component" value="Unassembled WGS sequence"/>
</dbReference>
<sequence>MLTAERSFIMILFSFLSIVTIVTNLVLISFALLAKKSNNVSRSFSLLATTTTIWMIGIVILHFSDTDTAAMLWIQVFFVGCLFIPSFYLQFICALIQNHDKLWNVFKYLMYILSGVLLIINISGEIIDHVSYEQSFYQPRAGSFYYLYSILFGFCFVGSLYLLWKRLRIAVVQEKRRLQWMFGITCVGIVSGIIDSLSVYGIPLYPLGHISLSVFSLFIAIVVIKYKLIEFEIYIKRQHILSLTNGIIAGIFLILIYLFCHQSWLATMIWVCLAGIIFYLLTNGIQRIIESHTFRDIIERGDSPDMIEIKIPATFAWKTLLDSMQTVATVMKLQNLTIILTCSEMDEYYLDFSIGFTQEEKRKIKLKENKGIIPWMRSEKKVLVREGLRLNPKFEYTGEAIENDFELLKATMSLPLINKDKMIGILFIGENENDYAVDVFDEIRSDLIIAIENTLAYGTKIQFVLSIVEALIVNIEAKDKYMAGHVERVTRYAVAIARRLGFTPTEIESVRMAAILHDIGRYGITDAILQKSGRLSMEEFEIIKKHTTIGKDILSGVDLSDEIINGVFLHHERRDGQGYHPGQTNKIAEIICVASSYDALISDRPYRKAMTGEESIMELERNSGTMYNPDVVDAFIGWLRG</sequence>
<dbReference type="NCBIfam" id="TIGR00277">
    <property type="entry name" value="HDIG"/>
    <property type="match status" value="1"/>
</dbReference>
<feature type="transmembrane region" description="Helical" evidence="1">
    <location>
        <begin position="208"/>
        <end position="228"/>
    </location>
</feature>
<feature type="transmembrane region" description="Helical" evidence="1">
    <location>
        <begin position="264"/>
        <end position="282"/>
    </location>
</feature>
<protein>
    <recommendedName>
        <fullName evidence="2">HD-GYP domain-containing protein</fullName>
    </recommendedName>
</protein>
<evidence type="ECO:0000256" key="1">
    <source>
        <dbReference type="SAM" id="Phobius"/>
    </source>
</evidence>
<name>A0A2M7J8Q8_9BACT</name>
<organism evidence="3 4">
    <name type="scientific">Candidatus Desantisbacteria bacterium CG_4_8_14_3_um_filter_40_12</name>
    <dbReference type="NCBI Taxonomy" id="1974545"/>
    <lineage>
        <taxon>Bacteria</taxon>
        <taxon>Candidatus Desantisiibacteriota</taxon>
    </lineage>
</organism>
<feature type="transmembrane region" description="Helical" evidence="1">
    <location>
        <begin position="240"/>
        <end position="258"/>
    </location>
</feature>
<feature type="transmembrane region" description="Helical" evidence="1">
    <location>
        <begin position="180"/>
        <end position="202"/>
    </location>
</feature>
<feature type="transmembrane region" description="Helical" evidence="1">
    <location>
        <begin position="144"/>
        <end position="164"/>
    </location>
</feature>
<evidence type="ECO:0000259" key="2">
    <source>
        <dbReference type="PROSITE" id="PS51832"/>
    </source>
</evidence>
<reference evidence="4" key="1">
    <citation type="submission" date="2017-09" db="EMBL/GenBank/DDBJ databases">
        <title>Depth-based differentiation of microbial function through sediment-hosted aquifers and enrichment of novel symbionts in the deep terrestrial subsurface.</title>
        <authorList>
            <person name="Probst A.J."/>
            <person name="Ladd B."/>
            <person name="Jarett J.K."/>
            <person name="Geller-Mcgrath D.E."/>
            <person name="Sieber C.M.K."/>
            <person name="Emerson J.B."/>
            <person name="Anantharaman K."/>
            <person name="Thomas B.C."/>
            <person name="Malmstrom R."/>
            <person name="Stieglmeier M."/>
            <person name="Klingl A."/>
            <person name="Woyke T."/>
            <person name="Ryan C.M."/>
            <person name="Banfield J.F."/>
        </authorList>
    </citation>
    <scope>NUCLEOTIDE SEQUENCE [LARGE SCALE GENOMIC DNA]</scope>
</reference>
<evidence type="ECO:0000313" key="4">
    <source>
        <dbReference type="Proteomes" id="UP000229297"/>
    </source>
</evidence>
<dbReference type="EMBL" id="PFIC01000260">
    <property type="protein sequence ID" value="PIX15800.1"/>
    <property type="molecule type" value="Genomic_DNA"/>
</dbReference>
<dbReference type="InterPro" id="IPR006675">
    <property type="entry name" value="HDIG_dom"/>
</dbReference>
<dbReference type="SUPFAM" id="SSF109604">
    <property type="entry name" value="HD-domain/PDEase-like"/>
    <property type="match status" value="1"/>
</dbReference>
<dbReference type="PANTHER" id="PTHR43155:SF2">
    <property type="entry name" value="CYCLIC DI-GMP PHOSPHODIESTERASE PA4108"/>
    <property type="match status" value="1"/>
</dbReference>
<feature type="transmembrane region" description="Helical" evidence="1">
    <location>
        <begin position="70"/>
        <end position="96"/>
    </location>
</feature>
<evidence type="ECO:0000313" key="3">
    <source>
        <dbReference type="EMBL" id="PIX15800.1"/>
    </source>
</evidence>
<feature type="transmembrane region" description="Helical" evidence="1">
    <location>
        <begin position="6"/>
        <end position="32"/>
    </location>
</feature>
<feature type="transmembrane region" description="Helical" evidence="1">
    <location>
        <begin position="108"/>
        <end position="124"/>
    </location>
</feature>
<proteinExistence type="predicted"/>
<dbReference type="InterPro" id="IPR031621">
    <property type="entry name" value="HisKA_7TM"/>
</dbReference>
<dbReference type="PANTHER" id="PTHR43155">
    <property type="entry name" value="CYCLIC DI-GMP PHOSPHODIESTERASE PA4108-RELATED"/>
    <property type="match status" value="1"/>
</dbReference>
<dbReference type="PROSITE" id="PS51832">
    <property type="entry name" value="HD_GYP"/>
    <property type="match status" value="1"/>
</dbReference>
<dbReference type="InterPro" id="IPR003607">
    <property type="entry name" value="HD/PDEase_dom"/>
</dbReference>
<keyword evidence="1" id="KW-0472">Membrane</keyword>
<dbReference type="CDD" id="cd00077">
    <property type="entry name" value="HDc"/>
    <property type="match status" value="1"/>
</dbReference>
<dbReference type="Gene3D" id="1.10.3210.10">
    <property type="entry name" value="Hypothetical protein af1432"/>
    <property type="match status" value="1"/>
</dbReference>
<accession>A0A2M7J8Q8</accession>
<dbReference type="Pfam" id="PF16927">
    <property type="entry name" value="HisKA_7TM"/>
    <property type="match status" value="1"/>
</dbReference>
<feature type="domain" description="HD-GYP" evidence="2">
    <location>
        <begin position="460"/>
        <end position="641"/>
    </location>
</feature>
<keyword evidence="1" id="KW-0812">Transmembrane</keyword>
<dbReference type="SMART" id="SM00471">
    <property type="entry name" value="HDc"/>
    <property type="match status" value="1"/>
</dbReference>
<keyword evidence="1" id="KW-1133">Transmembrane helix</keyword>
<comment type="caution">
    <text evidence="3">The sequence shown here is derived from an EMBL/GenBank/DDBJ whole genome shotgun (WGS) entry which is preliminary data.</text>
</comment>
<dbReference type="AlphaFoldDB" id="A0A2M7J8Q8"/>
<dbReference type="InterPro" id="IPR037522">
    <property type="entry name" value="HD_GYP_dom"/>
</dbReference>